<accession>A0A212JDV9</accession>
<gene>
    <name evidence="5" type="ORF">KL86DYS1_11952</name>
</gene>
<dbReference type="InterPro" id="IPR013762">
    <property type="entry name" value="Integrase-like_cat_sf"/>
</dbReference>
<keyword evidence="3" id="KW-0233">DNA recombination</keyword>
<dbReference type="Pfam" id="PF17293">
    <property type="entry name" value="Arm-DNA-bind_5"/>
    <property type="match status" value="1"/>
</dbReference>
<dbReference type="InterPro" id="IPR002104">
    <property type="entry name" value="Integrase_catalytic"/>
</dbReference>
<dbReference type="RefSeq" id="WP_296940320.1">
    <property type="nucleotide sequence ID" value="NZ_LT599032.1"/>
</dbReference>
<evidence type="ECO:0000256" key="3">
    <source>
        <dbReference type="ARBA" id="ARBA00023172"/>
    </source>
</evidence>
<dbReference type="CDD" id="cd01185">
    <property type="entry name" value="INTN1_C_like"/>
    <property type="match status" value="1"/>
</dbReference>
<dbReference type="PANTHER" id="PTHR30349">
    <property type="entry name" value="PHAGE INTEGRASE-RELATED"/>
    <property type="match status" value="1"/>
</dbReference>
<dbReference type="EMBL" id="FLUM01000001">
    <property type="protein sequence ID" value="SBV97598.1"/>
    <property type="molecule type" value="Genomic_DNA"/>
</dbReference>
<dbReference type="GO" id="GO:0003677">
    <property type="term" value="F:DNA binding"/>
    <property type="evidence" value="ECO:0007669"/>
    <property type="project" value="UniProtKB-KW"/>
</dbReference>
<dbReference type="InterPro" id="IPR011010">
    <property type="entry name" value="DNA_brk_join_enz"/>
</dbReference>
<dbReference type="PROSITE" id="PS51898">
    <property type="entry name" value="TYR_RECOMBINASE"/>
    <property type="match status" value="1"/>
</dbReference>
<dbReference type="InterPro" id="IPR035386">
    <property type="entry name" value="Arm-DNA-bind_5"/>
</dbReference>
<dbReference type="SUPFAM" id="SSF56349">
    <property type="entry name" value="DNA breaking-rejoining enzymes"/>
    <property type="match status" value="1"/>
</dbReference>
<dbReference type="Pfam" id="PF00589">
    <property type="entry name" value="Phage_integrase"/>
    <property type="match status" value="1"/>
</dbReference>
<feature type="domain" description="Tyr recombinase" evidence="4">
    <location>
        <begin position="220"/>
        <end position="398"/>
    </location>
</feature>
<dbReference type="InterPro" id="IPR010998">
    <property type="entry name" value="Integrase_recombinase_N"/>
</dbReference>
<dbReference type="GO" id="GO:0015074">
    <property type="term" value="P:DNA integration"/>
    <property type="evidence" value="ECO:0007669"/>
    <property type="project" value="InterPro"/>
</dbReference>
<dbReference type="Gene3D" id="1.10.443.10">
    <property type="entry name" value="Intergrase catalytic core"/>
    <property type="match status" value="1"/>
</dbReference>
<protein>
    <recommendedName>
        <fullName evidence="4">Tyr recombinase domain-containing protein</fullName>
    </recommendedName>
</protein>
<organism evidence="5">
    <name type="scientific">uncultured Dysgonomonas sp</name>
    <dbReference type="NCBI Taxonomy" id="206096"/>
    <lineage>
        <taxon>Bacteria</taxon>
        <taxon>Pseudomonadati</taxon>
        <taxon>Bacteroidota</taxon>
        <taxon>Bacteroidia</taxon>
        <taxon>Bacteroidales</taxon>
        <taxon>Dysgonomonadaceae</taxon>
        <taxon>Dysgonomonas</taxon>
        <taxon>environmental samples</taxon>
    </lineage>
</organism>
<sequence>MKQKSFHVLFFLKKNKIKANGEAPIAMRITVDKRFCEMFVRRSALVENWDQTKGKLKTKDKLSTEINMYIDTVRAKIQNIHRQLEADNLEISAKEICNRFCGVEEKYKTLIDVFEEHNKEIKQLQGKGYAQKTIIRFEGTVRYLKEFLKKEYKKSDINLKDIDLPFIQKFDTFLKTEKNCAQNTAITRLKQVKKIMRIAYSNDWIQKDPFMTYRFKFEETNIEFLTQEELNSIIQKNFSIERLSTVKDIFLFQCFTGLAFSDIEQLKSEHLVKDNNGSLWIRKNRQKTNNMCNIPLITAAKMLIDKYATHPDCLEKNVLFPVPTNQRMNSYLKEIADSCGITKKLSTHVARHTAATIVFLANKVSLENVAKILGHSNVRTTQHYAKVLDSSIMRDIQEVDKKFSL</sequence>
<proteinExistence type="inferred from homology"/>
<dbReference type="InterPro" id="IPR025269">
    <property type="entry name" value="SAM-like_dom"/>
</dbReference>
<dbReference type="InterPro" id="IPR050090">
    <property type="entry name" value="Tyrosine_recombinase_XerCD"/>
</dbReference>
<keyword evidence="2" id="KW-0238">DNA-binding</keyword>
<dbReference type="GO" id="GO:0006310">
    <property type="term" value="P:DNA recombination"/>
    <property type="evidence" value="ECO:0007669"/>
    <property type="project" value="UniProtKB-KW"/>
</dbReference>
<dbReference type="PANTHER" id="PTHR30349:SF64">
    <property type="entry name" value="PROPHAGE INTEGRASE INTD-RELATED"/>
    <property type="match status" value="1"/>
</dbReference>
<dbReference type="AlphaFoldDB" id="A0A212JDV9"/>
<dbReference type="Pfam" id="PF13102">
    <property type="entry name" value="Phage_int_SAM_5"/>
    <property type="match status" value="1"/>
</dbReference>
<comment type="similarity">
    <text evidence="1">Belongs to the 'phage' integrase family.</text>
</comment>
<name>A0A212JDV9_9BACT</name>
<evidence type="ECO:0000313" key="5">
    <source>
        <dbReference type="EMBL" id="SBV97598.1"/>
    </source>
</evidence>
<evidence type="ECO:0000256" key="1">
    <source>
        <dbReference type="ARBA" id="ARBA00008857"/>
    </source>
</evidence>
<dbReference type="Gene3D" id="1.10.150.130">
    <property type="match status" value="1"/>
</dbReference>
<reference evidence="5" key="1">
    <citation type="submission" date="2016-04" db="EMBL/GenBank/DDBJ databases">
        <authorList>
            <person name="Evans L.H."/>
            <person name="Alamgir A."/>
            <person name="Owens N."/>
            <person name="Weber N.D."/>
            <person name="Virtaneva K."/>
            <person name="Barbian K."/>
            <person name="Babar A."/>
            <person name="Rosenke K."/>
        </authorList>
    </citation>
    <scope>NUCLEOTIDE SEQUENCE</scope>
    <source>
        <strain evidence="5">86-1</strain>
    </source>
</reference>
<evidence type="ECO:0000256" key="2">
    <source>
        <dbReference type="ARBA" id="ARBA00023125"/>
    </source>
</evidence>
<evidence type="ECO:0000259" key="4">
    <source>
        <dbReference type="PROSITE" id="PS51898"/>
    </source>
</evidence>